<dbReference type="InterPro" id="IPR028119">
    <property type="entry name" value="Snapin/Pallidin/Snn1"/>
</dbReference>
<evidence type="ECO:0000256" key="4">
    <source>
        <dbReference type="ARBA" id="ARBA00022490"/>
    </source>
</evidence>
<dbReference type="AlphaFoldDB" id="A7RPL4"/>
<evidence type="ECO:0000256" key="6">
    <source>
        <dbReference type="SAM" id="Coils"/>
    </source>
</evidence>
<dbReference type="GO" id="GO:0031083">
    <property type="term" value="C:BLOC-1 complex"/>
    <property type="evidence" value="ECO:0000318"/>
    <property type="project" value="GO_Central"/>
</dbReference>
<feature type="coiled-coil region" evidence="6">
    <location>
        <begin position="106"/>
        <end position="155"/>
    </location>
</feature>
<name>A7RPL4_NEMVE</name>
<comment type="similarity">
    <text evidence="2 5">Belongs to the BLOC1S6 family.</text>
</comment>
<evidence type="ECO:0000256" key="7">
    <source>
        <dbReference type="SAM" id="MobiDB-lite"/>
    </source>
</evidence>
<feature type="region of interest" description="Disordered" evidence="7">
    <location>
        <begin position="1"/>
        <end position="33"/>
    </location>
</feature>
<dbReference type="KEGG" id="nve:5518708"/>
<accession>A7RPL4</accession>
<dbReference type="PhylomeDB" id="A7RPL4"/>
<evidence type="ECO:0000256" key="1">
    <source>
        <dbReference type="ARBA" id="ARBA00004496"/>
    </source>
</evidence>
<dbReference type="Pfam" id="PF14712">
    <property type="entry name" value="Snapin_Pallidin"/>
    <property type="match status" value="1"/>
</dbReference>
<keyword evidence="9" id="KW-1185">Reference proteome</keyword>
<keyword evidence="6" id="KW-0175">Coiled coil</keyword>
<dbReference type="STRING" id="45351.A7RPL4"/>
<dbReference type="InParanoid" id="A7RPL4"/>
<proteinExistence type="inferred from homology"/>
<dbReference type="GO" id="GO:0030133">
    <property type="term" value="C:transport vesicle"/>
    <property type="evidence" value="ECO:0000318"/>
    <property type="project" value="GO_Central"/>
</dbReference>
<sequence length="164" mass="18544">MASLGTTVEPVAQNMTEQVASEEPEEQKEGASLESLEAAIEILSTEVLAAFLPEMDEAKEKINELTQNQGILIETMQQENAKFAESQEAKALAEILSQVRAYHIKLNKIKHEMSSINERVARLKRRAQKLKSQKEKEEKSKLEAQQRELELERELTAKIATEPK</sequence>
<evidence type="ECO:0000256" key="3">
    <source>
        <dbReference type="ARBA" id="ARBA00019579"/>
    </source>
</evidence>
<dbReference type="HOGENOM" id="CLU_115118_0_0_1"/>
<reference evidence="8 9" key="1">
    <citation type="journal article" date="2007" name="Science">
        <title>Sea anemone genome reveals ancestral eumetazoan gene repertoire and genomic organization.</title>
        <authorList>
            <person name="Putnam N.H."/>
            <person name="Srivastava M."/>
            <person name="Hellsten U."/>
            <person name="Dirks B."/>
            <person name="Chapman J."/>
            <person name="Salamov A."/>
            <person name="Terry A."/>
            <person name="Shapiro H."/>
            <person name="Lindquist E."/>
            <person name="Kapitonov V.V."/>
            <person name="Jurka J."/>
            <person name="Genikhovich G."/>
            <person name="Grigoriev I.V."/>
            <person name="Lucas S.M."/>
            <person name="Steele R.E."/>
            <person name="Finnerty J.R."/>
            <person name="Technau U."/>
            <person name="Martindale M.Q."/>
            <person name="Rokhsar D.S."/>
        </authorList>
    </citation>
    <scope>NUCLEOTIDE SEQUENCE [LARGE SCALE GENOMIC DNA]</scope>
    <source>
        <strain evidence="9">CH2 X CH6</strain>
    </source>
</reference>
<comment type="subcellular location">
    <subcellularLocation>
        <location evidence="1">Cytoplasm</location>
    </subcellularLocation>
</comment>
<evidence type="ECO:0000313" key="9">
    <source>
        <dbReference type="Proteomes" id="UP000001593"/>
    </source>
</evidence>
<dbReference type="eggNOG" id="ENOG502RZNC">
    <property type="taxonomic scope" value="Eukaryota"/>
</dbReference>
<dbReference type="EMBL" id="DS469526">
    <property type="protein sequence ID" value="EDO46593.1"/>
    <property type="molecule type" value="Genomic_DNA"/>
</dbReference>
<keyword evidence="4" id="KW-0963">Cytoplasm</keyword>
<evidence type="ECO:0000256" key="2">
    <source>
        <dbReference type="ARBA" id="ARBA00005767"/>
    </source>
</evidence>
<dbReference type="OrthoDB" id="19659at2759"/>
<comment type="function">
    <text evidence="5">Component of the biogenesis of lysosome-related organelles complex-1 (BLOC-1) involved in pigment granule biogenesis.</text>
</comment>
<dbReference type="PANTHER" id="PTHR31328:SF2">
    <property type="entry name" value="BIOGENESIS OF LYSOSOME-RELATED ORGANELLES COMPLEX 1 SUBUNIT 6"/>
    <property type="match status" value="1"/>
</dbReference>
<dbReference type="Proteomes" id="UP000001593">
    <property type="component" value="Unassembled WGS sequence"/>
</dbReference>
<gene>
    <name evidence="8" type="ORF">NEMVEDRAFT_v1g239805</name>
</gene>
<dbReference type="PANTHER" id="PTHR31328">
    <property type="entry name" value="BIOGENESIS OF LYSOSOME-RELATED ORGANELLES COMPLEX 1 SUBUNIT 6"/>
    <property type="match status" value="1"/>
</dbReference>
<dbReference type="OMA" id="MMSDVKR"/>
<protein>
    <recommendedName>
        <fullName evidence="3 5">Biogenesis of lysosome-related organelles complex 1 subunit 6</fullName>
        <shortName evidence="5">BLOC-1 subunit 6</shortName>
    </recommendedName>
</protein>
<dbReference type="InterPro" id="IPR017242">
    <property type="entry name" value="BLOC-1_pallidin"/>
</dbReference>
<dbReference type="PIRSF" id="PIRSF037609">
    <property type="entry name" value="BLOC-1_complex_pallidin"/>
    <property type="match status" value="1"/>
</dbReference>
<organism evidence="8 9">
    <name type="scientific">Nematostella vectensis</name>
    <name type="common">Starlet sea anemone</name>
    <dbReference type="NCBI Taxonomy" id="45351"/>
    <lineage>
        <taxon>Eukaryota</taxon>
        <taxon>Metazoa</taxon>
        <taxon>Cnidaria</taxon>
        <taxon>Anthozoa</taxon>
        <taxon>Hexacorallia</taxon>
        <taxon>Actiniaria</taxon>
        <taxon>Edwardsiidae</taxon>
        <taxon>Nematostella</taxon>
    </lineage>
</organism>
<evidence type="ECO:0000313" key="8">
    <source>
        <dbReference type="EMBL" id="EDO46593.1"/>
    </source>
</evidence>
<evidence type="ECO:0000256" key="5">
    <source>
        <dbReference type="PIRNR" id="PIRNR037609"/>
    </source>
</evidence>